<feature type="non-terminal residue" evidence="3">
    <location>
        <position position="489"/>
    </location>
</feature>
<accession>A0AAN6JLX4</accession>
<dbReference type="SUPFAM" id="SSF82199">
    <property type="entry name" value="SET domain"/>
    <property type="match status" value="1"/>
</dbReference>
<keyword evidence="3" id="KW-0489">Methyltransferase</keyword>
<dbReference type="GO" id="GO:0042799">
    <property type="term" value="F:histone H4K20 methyltransferase activity"/>
    <property type="evidence" value="ECO:0007669"/>
    <property type="project" value="TreeGrafter"/>
</dbReference>
<dbReference type="EMBL" id="JAPDMQ010001492">
    <property type="protein sequence ID" value="KAK0517975.1"/>
    <property type="molecule type" value="Genomic_DNA"/>
</dbReference>
<protein>
    <submittedName>
        <fullName evidence="3">Histone lysine methyltransferase Set9</fullName>
        <ecNumber evidence="3">2.1.1.354</ecNumber>
    </submittedName>
</protein>
<evidence type="ECO:0000259" key="2">
    <source>
        <dbReference type="PROSITE" id="PS50280"/>
    </source>
</evidence>
<reference evidence="3" key="1">
    <citation type="journal article" date="2023" name="PhytoFront">
        <title>Draft Genome Resources of Seven Strains of Tilletia horrida, Causal Agent of Kernel Smut of Rice.</title>
        <authorList>
            <person name="Khanal S."/>
            <person name="Antony Babu S."/>
            <person name="Zhou X.G."/>
        </authorList>
    </citation>
    <scope>NUCLEOTIDE SEQUENCE</scope>
    <source>
        <strain evidence="3">TX3</strain>
    </source>
</reference>
<dbReference type="Pfam" id="PF00856">
    <property type="entry name" value="SET"/>
    <property type="match status" value="1"/>
</dbReference>
<evidence type="ECO:0000256" key="1">
    <source>
        <dbReference type="SAM" id="MobiDB-lite"/>
    </source>
</evidence>
<feature type="non-terminal residue" evidence="3">
    <location>
        <position position="1"/>
    </location>
</feature>
<dbReference type="PANTHER" id="PTHR12977">
    <property type="entry name" value="SUPPRESSOR OF VARIEGATION 4-20-RELATED"/>
    <property type="match status" value="1"/>
</dbReference>
<dbReference type="Gene3D" id="2.170.270.10">
    <property type="entry name" value="SET domain"/>
    <property type="match status" value="1"/>
</dbReference>
<feature type="compositionally biased region" description="Low complexity" evidence="1">
    <location>
        <begin position="421"/>
        <end position="432"/>
    </location>
</feature>
<gene>
    <name evidence="3" type="primary">set9_4</name>
    <name evidence="3" type="ORF">OC842_007940</name>
</gene>
<dbReference type="InterPro" id="IPR039977">
    <property type="entry name" value="Suv4-20/Set9"/>
</dbReference>
<dbReference type="Proteomes" id="UP001176521">
    <property type="component" value="Unassembled WGS sequence"/>
</dbReference>
<comment type="caution">
    <text evidence="3">The sequence shown here is derived from an EMBL/GenBank/DDBJ whole genome shotgun (WGS) entry which is preliminary data.</text>
</comment>
<sequence>AFDIVESTRYKDTTARLQAAAANQYATSSDPARSTAPPTPRSYRSSGAPKVDMAVRATRAYNPGKFIPHLTGGFLALTDKEDDRMKAEADAAREGLQPGQIATSAVPARDFSVIRSLQKREHDCRANVTFVPTQNGMTFRCIRRIEAGEEITCFYGLHYFEWDNAECMCATCEERGDGVFRLLTPTRHGPDGQDPNTSADLTMDAVDDATSAPAETRRSSARIAQKPPPSLFSTGRTKSTRRPAPSLPRGTNAPATDRASAGTQHGVDAQHQPESTAGVAMDVDSDAPGPAPCANSSEMVAGANMGPRQPRKSARIASFMSSSFLSTHPGASSELAGAQDSDAPEVAMEEGSDARSLAPSDDPSATAGRVGLNRSRKSARIALSKSRSSPSTQASELPEPELVWQANSDAPPLAMEEDCDAPASAPSADSSATAVRVGLRLLQPRTSTRLANKSKSRSSLSSQAIALPELAVEEGSNAPEVATEEEDND</sequence>
<dbReference type="GO" id="GO:0005634">
    <property type="term" value="C:nucleus"/>
    <property type="evidence" value="ECO:0007669"/>
    <property type="project" value="TreeGrafter"/>
</dbReference>
<dbReference type="EC" id="2.1.1.354" evidence="3"/>
<organism evidence="3 4">
    <name type="scientific">Tilletia horrida</name>
    <dbReference type="NCBI Taxonomy" id="155126"/>
    <lineage>
        <taxon>Eukaryota</taxon>
        <taxon>Fungi</taxon>
        <taxon>Dikarya</taxon>
        <taxon>Basidiomycota</taxon>
        <taxon>Ustilaginomycotina</taxon>
        <taxon>Exobasidiomycetes</taxon>
        <taxon>Tilletiales</taxon>
        <taxon>Tilletiaceae</taxon>
        <taxon>Tilletia</taxon>
    </lineage>
</organism>
<evidence type="ECO:0000313" key="4">
    <source>
        <dbReference type="Proteomes" id="UP001176521"/>
    </source>
</evidence>
<keyword evidence="3" id="KW-0808">Transferase</keyword>
<dbReference type="AlphaFoldDB" id="A0AAN6JLX4"/>
<dbReference type="PROSITE" id="PS50280">
    <property type="entry name" value="SET"/>
    <property type="match status" value="1"/>
</dbReference>
<dbReference type="PANTHER" id="PTHR12977:SF4">
    <property type="entry name" value="HISTONE-LYSINE N-METHYLTRANSFERASE KMT5B"/>
    <property type="match status" value="1"/>
</dbReference>
<proteinExistence type="predicted"/>
<feature type="domain" description="SET" evidence="2">
    <location>
        <begin position="38"/>
        <end position="156"/>
    </location>
</feature>
<feature type="region of interest" description="Disordered" evidence="1">
    <location>
        <begin position="209"/>
        <end position="489"/>
    </location>
</feature>
<name>A0AAN6JLX4_9BASI</name>
<feature type="compositionally biased region" description="Polar residues" evidence="1">
    <location>
        <begin position="385"/>
        <end position="395"/>
    </location>
</feature>
<dbReference type="InterPro" id="IPR046341">
    <property type="entry name" value="SET_dom_sf"/>
</dbReference>
<dbReference type="InterPro" id="IPR001214">
    <property type="entry name" value="SET_dom"/>
</dbReference>
<evidence type="ECO:0000313" key="3">
    <source>
        <dbReference type="EMBL" id="KAK0517975.1"/>
    </source>
</evidence>
<dbReference type="GO" id="GO:0140999">
    <property type="term" value="F:histone H3K4 trimethyltransferase activity"/>
    <property type="evidence" value="ECO:0007669"/>
    <property type="project" value="UniProtKB-EC"/>
</dbReference>
<keyword evidence="4" id="KW-1185">Reference proteome</keyword>
<feature type="compositionally biased region" description="Polar residues" evidence="1">
    <location>
        <begin position="319"/>
        <end position="330"/>
    </location>
</feature>
<feature type="region of interest" description="Disordered" evidence="1">
    <location>
        <begin position="22"/>
        <end position="49"/>
    </location>
</feature>
<dbReference type="GO" id="GO:0032259">
    <property type="term" value="P:methylation"/>
    <property type="evidence" value="ECO:0007669"/>
    <property type="project" value="UniProtKB-KW"/>
</dbReference>